<keyword evidence="2" id="KW-1185">Reference proteome</keyword>
<reference evidence="1 2" key="1">
    <citation type="journal article" date="2017" name="Gigascience">
        <title>Draft genome of the honey bee ectoparasitic mite, Tropilaelaps mercedesae, is shaped by the parasitic life history.</title>
        <authorList>
            <person name="Dong X."/>
            <person name="Armstrong S.D."/>
            <person name="Xia D."/>
            <person name="Makepeace B.L."/>
            <person name="Darby A.C."/>
            <person name="Kadowaki T."/>
        </authorList>
    </citation>
    <scope>NUCLEOTIDE SEQUENCE [LARGE SCALE GENOMIC DNA]</scope>
    <source>
        <strain evidence="1">Wuxi-XJTLU</strain>
    </source>
</reference>
<sequence>MQMLATRSWEDSREKRHFESGVHMGVGAFNLMISQLPTRILKLLEFIGFSGNKQLGLQELEIGCRQWDTLRGPLCSIVLITYHTFILFILGEQDAKDEELWKELNKAVMTPPLVDACLEGRRFRPDFSGKKSSHTAASFEAY</sequence>
<evidence type="ECO:0000313" key="1">
    <source>
        <dbReference type="EMBL" id="OQR66524.1"/>
    </source>
</evidence>
<dbReference type="Proteomes" id="UP000192247">
    <property type="component" value="Unassembled WGS sequence"/>
</dbReference>
<accession>A0A1V9WZ65</accession>
<dbReference type="PANTHER" id="PTHR31859">
    <property type="entry name" value="TETRATRICOPEPTIDE REPEAT PROTEIN 39 FAMILY MEMBER"/>
    <property type="match status" value="1"/>
</dbReference>
<gene>
    <name evidence="1" type="ORF">BIW11_14100</name>
</gene>
<dbReference type="AlphaFoldDB" id="A0A1V9WZ65"/>
<dbReference type="InParanoid" id="A0A1V9WZ65"/>
<dbReference type="EMBL" id="MNPL01032115">
    <property type="protein sequence ID" value="OQR66524.1"/>
    <property type="molecule type" value="Genomic_DNA"/>
</dbReference>
<evidence type="ECO:0000313" key="2">
    <source>
        <dbReference type="Proteomes" id="UP000192247"/>
    </source>
</evidence>
<organism evidence="1 2">
    <name type="scientific">Tropilaelaps mercedesae</name>
    <dbReference type="NCBI Taxonomy" id="418985"/>
    <lineage>
        <taxon>Eukaryota</taxon>
        <taxon>Metazoa</taxon>
        <taxon>Ecdysozoa</taxon>
        <taxon>Arthropoda</taxon>
        <taxon>Chelicerata</taxon>
        <taxon>Arachnida</taxon>
        <taxon>Acari</taxon>
        <taxon>Parasitiformes</taxon>
        <taxon>Mesostigmata</taxon>
        <taxon>Gamasina</taxon>
        <taxon>Dermanyssoidea</taxon>
        <taxon>Laelapidae</taxon>
        <taxon>Tropilaelaps</taxon>
    </lineage>
</organism>
<comment type="caution">
    <text evidence="1">The sequence shown here is derived from an EMBL/GenBank/DDBJ whole genome shotgun (WGS) entry which is preliminary data.</text>
</comment>
<dbReference type="OrthoDB" id="6421628at2759"/>
<protein>
    <submittedName>
        <fullName evidence="1">Tetratricopeptide repeat protein 39B-like</fullName>
    </submittedName>
</protein>
<dbReference type="InterPro" id="IPR019412">
    <property type="entry name" value="IML2/TPR_39"/>
</dbReference>
<dbReference type="PANTHER" id="PTHR31859:SF9">
    <property type="entry name" value="TETRATRICOPEPTIDE REPEAT PROTEIN 39B"/>
    <property type="match status" value="1"/>
</dbReference>
<name>A0A1V9WZ65_9ACAR</name>
<dbReference type="Pfam" id="PF10300">
    <property type="entry name" value="Iml2-TPR_39"/>
    <property type="match status" value="1"/>
</dbReference>
<proteinExistence type="predicted"/>